<reference evidence="7 8" key="1">
    <citation type="submission" date="2020-05" db="EMBL/GenBank/DDBJ databases">
        <title>Flexivirga sp. ID2601S isolated from air conditioner.</title>
        <authorList>
            <person name="Kim D.H."/>
        </authorList>
    </citation>
    <scope>NUCLEOTIDE SEQUENCE [LARGE SCALE GENOMIC DNA]</scope>
    <source>
        <strain evidence="7 8">ID2601S</strain>
    </source>
</reference>
<feature type="transmembrane region" description="Helical" evidence="6">
    <location>
        <begin position="189"/>
        <end position="211"/>
    </location>
</feature>
<dbReference type="AlphaFoldDB" id="A0A849APC7"/>
<keyword evidence="4 6" id="KW-1133">Transmembrane helix</keyword>
<proteinExistence type="predicted"/>
<evidence type="ECO:0000313" key="7">
    <source>
        <dbReference type="EMBL" id="NNG41188.1"/>
    </source>
</evidence>
<dbReference type="PANTHER" id="PTHR30250:SF11">
    <property type="entry name" value="O-ANTIGEN TRANSPORTER-RELATED"/>
    <property type="match status" value="1"/>
</dbReference>
<comment type="subcellular location">
    <subcellularLocation>
        <location evidence="1">Cell membrane</location>
        <topology evidence="1">Multi-pass membrane protein</topology>
    </subcellularLocation>
</comment>
<keyword evidence="2" id="KW-1003">Cell membrane</keyword>
<feature type="transmembrane region" description="Helical" evidence="6">
    <location>
        <begin position="163"/>
        <end position="183"/>
    </location>
</feature>
<feature type="transmembrane region" description="Helical" evidence="6">
    <location>
        <begin position="102"/>
        <end position="120"/>
    </location>
</feature>
<protein>
    <submittedName>
        <fullName evidence="7">Oligosaccharide flippase family protein</fullName>
    </submittedName>
</protein>
<feature type="transmembrane region" description="Helical" evidence="6">
    <location>
        <begin position="387"/>
        <end position="408"/>
    </location>
</feature>
<name>A0A849APC7_9MICO</name>
<evidence type="ECO:0000313" key="8">
    <source>
        <dbReference type="Proteomes" id="UP000557772"/>
    </source>
</evidence>
<keyword evidence="3 6" id="KW-0812">Transmembrane</keyword>
<keyword evidence="8" id="KW-1185">Reference proteome</keyword>
<organism evidence="7 8">
    <name type="scientific">Flexivirga aerilata</name>
    <dbReference type="NCBI Taxonomy" id="1656889"/>
    <lineage>
        <taxon>Bacteria</taxon>
        <taxon>Bacillati</taxon>
        <taxon>Actinomycetota</taxon>
        <taxon>Actinomycetes</taxon>
        <taxon>Micrococcales</taxon>
        <taxon>Dermacoccaceae</taxon>
        <taxon>Flexivirga</taxon>
    </lineage>
</organism>
<dbReference type="RefSeq" id="WP_171158270.1">
    <property type="nucleotide sequence ID" value="NZ_JABENB010000003.1"/>
</dbReference>
<dbReference type="Pfam" id="PF01943">
    <property type="entry name" value="Polysacc_synt"/>
    <property type="match status" value="1"/>
</dbReference>
<sequence>MSDRPRRRPAVRKTALGALLGIAMGLSNVLGYLVVMLLSRPLGPAAFGGYTALSTYGVLLSIPAGVFQVVVARRLSGNDSNHTNNSTHGDTGNPATSAIGPALLIGAGCFVLTAAIAPLLSRLFHLPSAAPVLLGAMLVPMMVTGCFQGMLLGRHRLRALSALYLVTALTRVVAAVVCAARGFGVTQVFAAMLVAGSVSALFGAWLCRADLRSLPMTGHELAGEMLRSNSTLAAYIALTNVDVLFARHFLTPHDSGGYALASTFGRAVCWGTQFVALLVVPRMQRHGATRALLRASAVVFGIGVVGFGIVAISPSGWITVAGGADYREFGGLALLCVLLGIAWAVAQVWLFSEMSTNTGALGALTWGVIVAECLALALWWHDSPEQIAIVCLVGALVIALGGLLRVTLQHRTRIELTEESAVAVADRA</sequence>
<evidence type="ECO:0000256" key="2">
    <source>
        <dbReference type="ARBA" id="ARBA00022475"/>
    </source>
</evidence>
<keyword evidence="5 6" id="KW-0472">Membrane</keyword>
<feature type="transmembrane region" description="Helical" evidence="6">
    <location>
        <begin position="292"/>
        <end position="312"/>
    </location>
</feature>
<dbReference type="EMBL" id="JABENB010000003">
    <property type="protein sequence ID" value="NNG41188.1"/>
    <property type="molecule type" value="Genomic_DNA"/>
</dbReference>
<feature type="transmembrane region" description="Helical" evidence="6">
    <location>
        <begin position="332"/>
        <end position="351"/>
    </location>
</feature>
<dbReference type="PANTHER" id="PTHR30250">
    <property type="entry name" value="PST FAMILY PREDICTED COLANIC ACID TRANSPORTER"/>
    <property type="match status" value="1"/>
</dbReference>
<evidence type="ECO:0000256" key="6">
    <source>
        <dbReference type="SAM" id="Phobius"/>
    </source>
</evidence>
<feature type="transmembrane region" description="Helical" evidence="6">
    <location>
        <begin position="47"/>
        <end position="71"/>
    </location>
</feature>
<dbReference type="InterPro" id="IPR002797">
    <property type="entry name" value="Polysacc_synth"/>
</dbReference>
<evidence type="ECO:0000256" key="3">
    <source>
        <dbReference type="ARBA" id="ARBA00022692"/>
    </source>
</evidence>
<evidence type="ECO:0000256" key="4">
    <source>
        <dbReference type="ARBA" id="ARBA00022989"/>
    </source>
</evidence>
<evidence type="ECO:0000256" key="1">
    <source>
        <dbReference type="ARBA" id="ARBA00004651"/>
    </source>
</evidence>
<dbReference type="Proteomes" id="UP000557772">
    <property type="component" value="Unassembled WGS sequence"/>
</dbReference>
<feature type="transmembrane region" description="Helical" evidence="6">
    <location>
        <begin position="363"/>
        <end position="381"/>
    </location>
</feature>
<gene>
    <name evidence="7" type="ORF">HJ588_18160</name>
</gene>
<dbReference type="InterPro" id="IPR050833">
    <property type="entry name" value="Poly_Biosynth_Transport"/>
</dbReference>
<dbReference type="GO" id="GO:0005886">
    <property type="term" value="C:plasma membrane"/>
    <property type="evidence" value="ECO:0007669"/>
    <property type="project" value="UniProtKB-SubCell"/>
</dbReference>
<evidence type="ECO:0000256" key="5">
    <source>
        <dbReference type="ARBA" id="ARBA00023136"/>
    </source>
</evidence>
<comment type="caution">
    <text evidence="7">The sequence shown here is derived from an EMBL/GenBank/DDBJ whole genome shotgun (WGS) entry which is preliminary data.</text>
</comment>
<accession>A0A849APC7</accession>
<feature type="transmembrane region" description="Helical" evidence="6">
    <location>
        <begin position="132"/>
        <end position="151"/>
    </location>
</feature>